<dbReference type="Proteomes" id="UP000565078">
    <property type="component" value="Unassembled WGS sequence"/>
</dbReference>
<dbReference type="PANTHER" id="PTHR11063">
    <property type="entry name" value="GLUTAMATE SEMIALDEHYDE DEHYDROGENASE"/>
    <property type="match status" value="1"/>
</dbReference>
<dbReference type="InterPro" id="IPR015590">
    <property type="entry name" value="Aldehyde_DH_dom"/>
</dbReference>
<evidence type="ECO:0000256" key="6">
    <source>
        <dbReference type="ARBA" id="ARBA00049024"/>
    </source>
</evidence>
<dbReference type="GO" id="GO:0050661">
    <property type="term" value="F:NADP binding"/>
    <property type="evidence" value="ECO:0007669"/>
    <property type="project" value="InterPro"/>
</dbReference>
<keyword evidence="2 7" id="KW-0028">Amino-acid biosynthesis</keyword>
<dbReference type="SUPFAM" id="SSF53720">
    <property type="entry name" value="ALDH-like"/>
    <property type="match status" value="1"/>
</dbReference>
<keyword evidence="3 7" id="KW-0641">Proline biosynthesis</keyword>
<dbReference type="InterPro" id="IPR012134">
    <property type="entry name" value="Glu-5-SA_DH"/>
</dbReference>
<dbReference type="UniPathway" id="UPA00098">
    <property type="reaction ID" value="UER00360"/>
</dbReference>
<proteinExistence type="inferred from homology"/>
<comment type="subcellular location">
    <subcellularLocation>
        <location evidence="7">Cytoplasm</location>
    </subcellularLocation>
</comment>
<gene>
    <name evidence="7" type="primary">proA</name>
    <name evidence="9" type="ORF">HA254_01350</name>
</gene>
<comment type="pathway">
    <text evidence="1 7">Amino-acid biosynthesis; L-proline biosynthesis; L-glutamate 5-semialdehyde from L-glutamate: step 2/2.</text>
</comment>
<dbReference type="PIRSF" id="PIRSF000151">
    <property type="entry name" value="GPR"/>
    <property type="match status" value="1"/>
</dbReference>
<dbReference type="PROSITE" id="PS01223">
    <property type="entry name" value="PROA"/>
    <property type="match status" value="1"/>
</dbReference>
<comment type="catalytic activity">
    <reaction evidence="6 7">
        <text>L-glutamate 5-semialdehyde + phosphate + NADP(+) = L-glutamyl 5-phosphate + NADPH + H(+)</text>
        <dbReference type="Rhea" id="RHEA:19541"/>
        <dbReference type="ChEBI" id="CHEBI:15378"/>
        <dbReference type="ChEBI" id="CHEBI:43474"/>
        <dbReference type="ChEBI" id="CHEBI:57783"/>
        <dbReference type="ChEBI" id="CHEBI:58066"/>
        <dbReference type="ChEBI" id="CHEBI:58274"/>
        <dbReference type="ChEBI" id="CHEBI:58349"/>
        <dbReference type="EC" id="1.2.1.41"/>
    </reaction>
</comment>
<accession>A0A7J4IWU6</accession>
<dbReference type="Gene3D" id="3.40.309.10">
    <property type="entry name" value="Aldehyde Dehydrogenase, Chain A, domain 2"/>
    <property type="match status" value="1"/>
</dbReference>
<evidence type="ECO:0000313" key="9">
    <source>
        <dbReference type="EMBL" id="HIH09294.1"/>
    </source>
</evidence>
<dbReference type="Pfam" id="PF00171">
    <property type="entry name" value="Aldedh"/>
    <property type="match status" value="1"/>
</dbReference>
<dbReference type="HAMAP" id="MF_00412">
    <property type="entry name" value="ProA"/>
    <property type="match status" value="1"/>
</dbReference>
<comment type="caution">
    <text evidence="9">The sequence shown here is derived from an EMBL/GenBank/DDBJ whole genome shotgun (WGS) entry which is preliminary data.</text>
</comment>
<keyword evidence="4 7" id="KW-0521">NADP</keyword>
<evidence type="ECO:0000256" key="7">
    <source>
        <dbReference type="HAMAP-Rule" id="MF_00412"/>
    </source>
</evidence>
<protein>
    <recommendedName>
        <fullName evidence="7">Gamma-glutamyl phosphate reductase</fullName>
        <shortName evidence="7">GPR</shortName>
        <ecNumber evidence="7">1.2.1.41</ecNumber>
    </recommendedName>
    <alternativeName>
        <fullName evidence="7">Glutamate-5-semialdehyde dehydrogenase</fullName>
    </alternativeName>
    <alternativeName>
        <fullName evidence="7">Glutamyl-gamma-semialdehyde dehydrogenase</fullName>
        <shortName evidence="7">GSA dehydrogenase</shortName>
    </alternativeName>
</protein>
<evidence type="ECO:0000256" key="4">
    <source>
        <dbReference type="ARBA" id="ARBA00022857"/>
    </source>
</evidence>
<keyword evidence="5 7" id="KW-0560">Oxidoreductase</keyword>
<comment type="similarity">
    <text evidence="7">Belongs to the gamma-glutamyl phosphate reductase family.</text>
</comment>
<dbReference type="NCBIfam" id="NF001221">
    <property type="entry name" value="PRK00197.1"/>
    <property type="match status" value="1"/>
</dbReference>
<name>A0A7J4IWU6_9ARCH</name>
<dbReference type="NCBIfam" id="TIGR00407">
    <property type="entry name" value="proA"/>
    <property type="match status" value="1"/>
</dbReference>
<dbReference type="CDD" id="cd07079">
    <property type="entry name" value="ALDH_F18-19_ProA-GPR"/>
    <property type="match status" value="1"/>
</dbReference>
<dbReference type="GO" id="GO:0055129">
    <property type="term" value="P:L-proline biosynthetic process"/>
    <property type="evidence" value="ECO:0007669"/>
    <property type="project" value="UniProtKB-UniRule"/>
</dbReference>
<dbReference type="InterPro" id="IPR016163">
    <property type="entry name" value="Ald_DH_C"/>
</dbReference>
<evidence type="ECO:0000256" key="5">
    <source>
        <dbReference type="ARBA" id="ARBA00023002"/>
    </source>
</evidence>
<dbReference type="PANTHER" id="PTHR11063:SF8">
    <property type="entry name" value="DELTA-1-PYRROLINE-5-CARBOXYLATE SYNTHASE"/>
    <property type="match status" value="1"/>
</dbReference>
<dbReference type="GO" id="GO:0004350">
    <property type="term" value="F:glutamate-5-semialdehyde dehydrogenase activity"/>
    <property type="evidence" value="ECO:0007669"/>
    <property type="project" value="UniProtKB-UniRule"/>
</dbReference>
<dbReference type="FunFam" id="3.40.309.10:FF:000006">
    <property type="entry name" value="Gamma-glutamyl phosphate reductase"/>
    <property type="match status" value="1"/>
</dbReference>
<evidence type="ECO:0000256" key="1">
    <source>
        <dbReference type="ARBA" id="ARBA00004985"/>
    </source>
</evidence>
<evidence type="ECO:0000313" key="10">
    <source>
        <dbReference type="Proteomes" id="UP000565078"/>
    </source>
</evidence>
<organism evidence="9 10">
    <name type="scientific">Candidatus Iainarchaeum sp</name>
    <dbReference type="NCBI Taxonomy" id="3101447"/>
    <lineage>
        <taxon>Archaea</taxon>
        <taxon>Candidatus Iainarchaeota</taxon>
        <taxon>Candidatus Iainarchaeia</taxon>
        <taxon>Candidatus Iainarchaeales</taxon>
        <taxon>Candidatus Iainarchaeaceae</taxon>
        <taxon>Candidatus Iainarchaeum</taxon>
    </lineage>
</organism>
<comment type="function">
    <text evidence="7">Catalyzes the NADPH-dependent reduction of L-glutamate 5-phosphate into L-glutamate 5-semialdehyde and phosphate. The product spontaneously undergoes cyclization to form 1-pyrroline-5-carboxylate.</text>
</comment>
<dbReference type="InterPro" id="IPR000965">
    <property type="entry name" value="GPR_dom"/>
</dbReference>
<dbReference type="GO" id="GO:0005737">
    <property type="term" value="C:cytoplasm"/>
    <property type="evidence" value="ECO:0007669"/>
    <property type="project" value="UniProtKB-SubCell"/>
</dbReference>
<sequence length="442" mass="47604">MAENSLKKAQEARRAFLQMAPVTEKMRNEALLKMAKLLEEKKGRILVSNKKDVLRARRQGVSPAMLKRLELSEHKFGEIVHGVESVAAQVGQAGKVLSSIMLDEGLVLEQVSVPIGVVCAIFEARPDALCQISALAIKTGNCVILKGGSEARETNRAIFLAVRGALKVSGLPPGSVQLAESREAVNELLGMDSLIDLIIPRGGSAFVKYIMDNSKIPVLGHSEGVCHEYVDESADVEKAVKICVDAKTNYPAACNAMETLLVHEKIAEKFLPAFAKALGGKAELRADPQSLAILAKNNFRAKKAIAGDFGREFSDLVLSVKIVKSCDEAISHINRFGSKHTDGIITQSAQDAEKFLAGVDSAGVYWNASTRFADGYRYGKGAEVGISTGKLHCRGPGGAEALLTYKYILRGDGHVVSDYTGDGAKKFLHRKLLPKTYGSPTQ</sequence>
<dbReference type="InterPro" id="IPR016162">
    <property type="entry name" value="Ald_DH_N"/>
</dbReference>
<reference evidence="10" key="1">
    <citation type="journal article" date="2020" name="bioRxiv">
        <title>A rank-normalized archaeal taxonomy based on genome phylogeny resolves widespread incomplete and uneven classifications.</title>
        <authorList>
            <person name="Rinke C."/>
            <person name="Chuvochina M."/>
            <person name="Mussig A.J."/>
            <person name="Chaumeil P.-A."/>
            <person name="Waite D.W."/>
            <person name="Whitman W.B."/>
            <person name="Parks D.H."/>
            <person name="Hugenholtz P."/>
        </authorList>
    </citation>
    <scope>NUCLEOTIDE SEQUENCE [LARGE SCALE GENOMIC DNA]</scope>
</reference>
<keyword evidence="7" id="KW-0963">Cytoplasm</keyword>
<dbReference type="Gene3D" id="3.40.605.10">
    <property type="entry name" value="Aldehyde Dehydrogenase, Chain A, domain 1"/>
    <property type="match status" value="1"/>
</dbReference>
<evidence type="ECO:0000259" key="8">
    <source>
        <dbReference type="Pfam" id="PF00171"/>
    </source>
</evidence>
<evidence type="ECO:0000256" key="3">
    <source>
        <dbReference type="ARBA" id="ARBA00022650"/>
    </source>
</evidence>
<dbReference type="EMBL" id="DUGC01000029">
    <property type="protein sequence ID" value="HIH09294.1"/>
    <property type="molecule type" value="Genomic_DNA"/>
</dbReference>
<dbReference type="InterPro" id="IPR020593">
    <property type="entry name" value="G-glutamylP_reductase_CS"/>
</dbReference>
<evidence type="ECO:0000256" key="2">
    <source>
        <dbReference type="ARBA" id="ARBA00022605"/>
    </source>
</evidence>
<dbReference type="EC" id="1.2.1.41" evidence="7"/>
<dbReference type="AlphaFoldDB" id="A0A7J4IWU6"/>
<dbReference type="InterPro" id="IPR016161">
    <property type="entry name" value="Ald_DH/histidinol_DH"/>
</dbReference>
<feature type="domain" description="Aldehyde dehydrogenase" evidence="8">
    <location>
        <begin position="8"/>
        <end position="278"/>
    </location>
</feature>